<evidence type="ECO:0000313" key="3">
    <source>
        <dbReference type="EMBL" id="GAA0529382.1"/>
    </source>
</evidence>
<evidence type="ECO:0000313" key="4">
    <source>
        <dbReference type="Proteomes" id="UP001500729"/>
    </source>
</evidence>
<dbReference type="Proteomes" id="UP001500729">
    <property type="component" value="Unassembled WGS sequence"/>
</dbReference>
<dbReference type="PANTHER" id="PTHR46825">
    <property type="entry name" value="D-ALANYL-D-ALANINE-CARBOXYPEPTIDASE/ENDOPEPTIDASE AMPH"/>
    <property type="match status" value="1"/>
</dbReference>
<dbReference type="InterPro" id="IPR001466">
    <property type="entry name" value="Beta-lactam-related"/>
</dbReference>
<evidence type="ECO:0000259" key="1">
    <source>
        <dbReference type="Pfam" id="PF00144"/>
    </source>
</evidence>
<dbReference type="Pfam" id="PF24491">
    <property type="entry name" value="DUF7586"/>
    <property type="match status" value="1"/>
</dbReference>
<sequence>MLTSLLPTTERALLRRLAVEQREGRVPSLIAGLVRDGRTIWVGTRGRVGDAAPTSNTQYRVGSITKTFIAVLVMRLRDEGRLDLADKLDDHVPGTSIGNRSITELLTHSSGLTAEPDGPWWERTPGGSAEELLSTIDDDALRPAPRHTFHYSNVGFGVLGELVARLRGTSWAEAMRAEILEPLGMNRTTLAPEAPHAKGWAVHPWADVLMPEPAEDAGAMAPAGQLWSTVDDMARWLRFVNGDTAGVLHPDTVAEMRAPGAVDDGNEWRGGFGLGLQLFRHSGRRLAGHTGSMPGFLATMLMDPADNTGVVFMANTTAGVGSALALDLLDILDHHEPRIPDPWEPRSDIDLDLLELTGQWYWGPSPHVLRVLPDGLLDLVPWQGKGRASRFRPNGDGTWTGLDGYYAGEPLRIGRDENGTPTHLDLNTFIFTRTPYSHDGPVPGGVEGWGVVE</sequence>
<comment type="caution">
    <text evidence="3">The sequence shown here is derived from an EMBL/GenBank/DDBJ whole genome shotgun (WGS) entry which is preliminary data.</text>
</comment>
<organism evidence="3 4">
    <name type="scientific">Saccharopolyspora erythraea</name>
    <name type="common">Streptomyces erythraeus</name>
    <dbReference type="NCBI Taxonomy" id="1836"/>
    <lineage>
        <taxon>Bacteria</taxon>
        <taxon>Bacillati</taxon>
        <taxon>Actinomycetota</taxon>
        <taxon>Actinomycetes</taxon>
        <taxon>Pseudonocardiales</taxon>
        <taxon>Pseudonocardiaceae</taxon>
        <taxon>Saccharopolyspora</taxon>
    </lineage>
</organism>
<dbReference type="InterPro" id="IPR012338">
    <property type="entry name" value="Beta-lactam/transpept-like"/>
</dbReference>
<name>A0ABP3MW58_SACER</name>
<feature type="domain" description="DUF7586" evidence="2">
    <location>
        <begin position="352"/>
        <end position="433"/>
    </location>
</feature>
<proteinExistence type="predicted"/>
<dbReference type="GO" id="GO:0016787">
    <property type="term" value="F:hydrolase activity"/>
    <property type="evidence" value="ECO:0007669"/>
    <property type="project" value="UniProtKB-KW"/>
</dbReference>
<reference evidence="4" key="1">
    <citation type="journal article" date="2019" name="Int. J. Syst. Evol. Microbiol.">
        <title>The Global Catalogue of Microorganisms (GCM) 10K type strain sequencing project: providing services to taxonomists for standard genome sequencing and annotation.</title>
        <authorList>
            <consortium name="The Broad Institute Genomics Platform"/>
            <consortium name="The Broad Institute Genome Sequencing Center for Infectious Disease"/>
            <person name="Wu L."/>
            <person name="Ma J."/>
        </authorList>
    </citation>
    <scope>NUCLEOTIDE SEQUENCE [LARGE SCALE GENOMIC DNA]</scope>
    <source>
        <strain evidence="4">JCM 10303</strain>
    </source>
</reference>
<accession>A0ABP3MW58</accession>
<evidence type="ECO:0000259" key="2">
    <source>
        <dbReference type="Pfam" id="PF24491"/>
    </source>
</evidence>
<dbReference type="InterPro" id="IPR050491">
    <property type="entry name" value="AmpC-like"/>
</dbReference>
<keyword evidence="3" id="KW-0378">Hydrolase</keyword>
<gene>
    <name evidence="3" type="ORF">GCM10009533_30770</name>
</gene>
<dbReference type="Pfam" id="PF00144">
    <property type="entry name" value="Beta-lactamase"/>
    <property type="match status" value="1"/>
</dbReference>
<dbReference type="PANTHER" id="PTHR46825:SF7">
    <property type="entry name" value="D-ALANYL-D-ALANINE CARBOXYPEPTIDASE"/>
    <property type="match status" value="1"/>
</dbReference>
<dbReference type="SUPFAM" id="SSF56601">
    <property type="entry name" value="beta-lactamase/transpeptidase-like"/>
    <property type="match status" value="1"/>
</dbReference>
<keyword evidence="4" id="KW-1185">Reference proteome</keyword>
<dbReference type="EMBL" id="BAAAGS010000018">
    <property type="protein sequence ID" value="GAA0529382.1"/>
    <property type="molecule type" value="Genomic_DNA"/>
</dbReference>
<feature type="domain" description="Beta-lactamase-related" evidence="1">
    <location>
        <begin position="17"/>
        <end position="324"/>
    </location>
</feature>
<dbReference type="Gene3D" id="3.40.710.10">
    <property type="entry name" value="DD-peptidase/beta-lactamase superfamily"/>
    <property type="match status" value="1"/>
</dbReference>
<dbReference type="RefSeq" id="WP_009946027.1">
    <property type="nucleotide sequence ID" value="NZ_BAAAGS010000018.1"/>
</dbReference>
<dbReference type="InterPro" id="IPR056008">
    <property type="entry name" value="DUF7586"/>
</dbReference>
<protein>
    <submittedName>
        <fullName evidence="3">Serine hydrolase domain-containing protein</fullName>
    </submittedName>
</protein>